<protein>
    <recommendedName>
        <fullName evidence="1">Microcin J25-processing protein McjB C-terminal domain-containing protein</fullName>
    </recommendedName>
</protein>
<dbReference type="Proteomes" id="UP000188929">
    <property type="component" value="Unassembled WGS sequence"/>
</dbReference>
<proteinExistence type="predicted"/>
<dbReference type="NCBIfam" id="NF033537">
    <property type="entry name" value="lasso_biosyn_B2"/>
    <property type="match status" value="1"/>
</dbReference>
<name>A0A1V2I1X7_9ACTN</name>
<comment type="caution">
    <text evidence="2">The sequence shown here is derived from an EMBL/GenBank/DDBJ whole genome shotgun (WGS) entry which is preliminary data.</text>
</comment>
<keyword evidence="3" id="KW-1185">Reference proteome</keyword>
<dbReference type="InterPro" id="IPR032708">
    <property type="entry name" value="McjB_C"/>
</dbReference>
<sequence length="176" mass="18934">MTTAGRPVRRRTAIAMDDAVRAQLWLAAGAIEIAVRRRPLPVLVAAAGRAAGSPTAWWFPVGRHALTADRLDELAAEAGAAWRGSEGCLPRSLLRCWLAASVGRRATLVVGVRRKAGSRFAAHAWVELDGAVHGEVADPTALFQPIATFPMSHHPVAPQIRHQTQPEEAANHDVLR</sequence>
<organism evidence="2 3">
    <name type="scientific">Pseudofrankia asymbiotica</name>
    <dbReference type="NCBI Taxonomy" id="1834516"/>
    <lineage>
        <taxon>Bacteria</taxon>
        <taxon>Bacillati</taxon>
        <taxon>Actinomycetota</taxon>
        <taxon>Actinomycetes</taxon>
        <taxon>Frankiales</taxon>
        <taxon>Frankiaceae</taxon>
        <taxon>Pseudofrankia</taxon>
    </lineage>
</organism>
<dbReference type="InterPro" id="IPR053521">
    <property type="entry name" value="McjB-like"/>
</dbReference>
<evidence type="ECO:0000313" key="3">
    <source>
        <dbReference type="Proteomes" id="UP000188929"/>
    </source>
</evidence>
<accession>A0A1V2I1X7</accession>
<feature type="domain" description="Microcin J25-processing protein McjB C-terminal" evidence="1">
    <location>
        <begin position="64"/>
        <end position="148"/>
    </location>
</feature>
<dbReference type="EMBL" id="MOMC01000076">
    <property type="protein sequence ID" value="ONH23985.1"/>
    <property type="molecule type" value="Genomic_DNA"/>
</dbReference>
<dbReference type="STRING" id="1834516.BL253_31390"/>
<dbReference type="Pfam" id="PF13471">
    <property type="entry name" value="Transglut_core3"/>
    <property type="match status" value="1"/>
</dbReference>
<evidence type="ECO:0000313" key="2">
    <source>
        <dbReference type="EMBL" id="ONH23985.1"/>
    </source>
</evidence>
<dbReference type="OrthoDB" id="3214507at2"/>
<reference evidence="3" key="1">
    <citation type="submission" date="2016-10" db="EMBL/GenBank/DDBJ databases">
        <title>Frankia sp. NRRL B-16386 Genome sequencing.</title>
        <authorList>
            <person name="Ghodhbane-Gtari F."/>
            <person name="Swanson E."/>
            <person name="Gueddou A."/>
            <person name="Hezbri K."/>
            <person name="Ktari K."/>
            <person name="Nouioui I."/>
            <person name="Morris K."/>
            <person name="Simpson S."/>
            <person name="Abebe-Akele F."/>
            <person name="Thomas K."/>
            <person name="Gtari M."/>
            <person name="Tisa L.S."/>
        </authorList>
    </citation>
    <scope>NUCLEOTIDE SEQUENCE [LARGE SCALE GENOMIC DNA]</scope>
    <source>
        <strain evidence="3">NRRL B-16386</strain>
    </source>
</reference>
<evidence type="ECO:0000259" key="1">
    <source>
        <dbReference type="Pfam" id="PF13471"/>
    </source>
</evidence>
<dbReference type="AlphaFoldDB" id="A0A1V2I1X7"/>
<gene>
    <name evidence="2" type="ORF">BL253_31390</name>
</gene>